<dbReference type="EMBL" id="JTDE01004844">
    <property type="protein sequence ID" value="KAF7252959.1"/>
    <property type="molecule type" value="Genomic_DNA"/>
</dbReference>
<evidence type="ECO:0000313" key="3">
    <source>
        <dbReference type="Proteomes" id="UP000822476"/>
    </source>
</evidence>
<dbReference type="AlphaFoldDB" id="A0A8S9YNY7"/>
<name>A0A8S9YNY7_9TREM</name>
<gene>
    <name evidence="2" type="ORF">EG68_08706</name>
</gene>
<evidence type="ECO:0000313" key="2">
    <source>
        <dbReference type="EMBL" id="KAF7252959.1"/>
    </source>
</evidence>
<dbReference type="Proteomes" id="UP000822476">
    <property type="component" value="Unassembled WGS sequence"/>
</dbReference>
<feature type="signal peptide" evidence="1">
    <location>
        <begin position="1"/>
        <end position="18"/>
    </location>
</feature>
<comment type="caution">
    <text evidence="2">The sequence shown here is derived from an EMBL/GenBank/DDBJ whole genome shotgun (WGS) entry which is preliminary data.</text>
</comment>
<accession>A0A8S9YNY7</accession>
<keyword evidence="1" id="KW-0732">Signal</keyword>
<proteinExistence type="predicted"/>
<protein>
    <submittedName>
        <fullName evidence="2">Uncharacterized protein</fullName>
    </submittedName>
</protein>
<keyword evidence="3" id="KW-1185">Reference proteome</keyword>
<feature type="chain" id="PRO_5035911324" evidence="1">
    <location>
        <begin position="19"/>
        <end position="66"/>
    </location>
</feature>
<reference evidence="2" key="1">
    <citation type="submission" date="2019-07" db="EMBL/GenBank/DDBJ databases">
        <title>Annotation for the trematode Paragonimus miyazaki's.</title>
        <authorList>
            <person name="Choi Y.-J."/>
        </authorList>
    </citation>
    <scope>NUCLEOTIDE SEQUENCE</scope>
    <source>
        <strain evidence="2">Japan</strain>
    </source>
</reference>
<sequence length="66" mass="7552">MSSLRFLFILSIVHFYECGTWMMSRLTNLELSSLESIFSSSKVLSECKMQYPSLIRCTKLILHSGG</sequence>
<evidence type="ECO:0000256" key="1">
    <source>
        <dbReference type="SAM" id="SignalP"/>
    </source>
</evidence>
<organism evidence="2 3">
    <name type="scientific">Paragonimus skrjabini miyazakii</name>
    <dbReference type="NCBI Taxonomy" id="59628"/>
    <lineage>
        <taxon>Eukaryota</taxon>
        <taxon>Metazoa</taxon>
        <taxon>Spiralia</taxon>
        <taxon>Lophotrochozoa</taxon>
        <taxon>Platyhelminthes</taxon>
        <taxon>Trematoda</taxon>
        <taxon>Digenea</taxon>
        <taxon>Plagiorchiida</taxon>
        <taxon>Troglotremata</taxon>
        <taxon>Troglotrematidae</taxon>
        <taxon>Paragonimus</taxon>
    </lineage>
</organism>